<dbReference type="PANTHER" id="PTHR12631">
    <property type="entry name" value="ALPHA-L-IDURONIDASE"/>
    <property type="match status" value="1"/>
</dbReference>
<proteinExistence type="predicted"/>
<reference evidence="1" key="1">
    <citation type="submission" date="2020-05" db="EMBL/GenBank/DDBJ databases">
        <authorList>
            <person name="Chiriac C."/>
            <person name="Salcher M."/>
            <person name="Ghai R."/>
            <person name="Kavagutti S V."/>
        </authorList>
    </citation>
    <scope>NUCLEOTIDE SEQUENCE</scope>
</reference>
<protein>
    <submittedName>
        <fullName evidence="1">Unannotated protein</fullName>
    </submittedName>
</protein>
<dbReference type="InterPro" id="IPR051923">
    <property type="entry name" value="Glycosyl_Hydrolase_39"/>
</dbReference>
<evidence type="ECO:0000313" key="1">
    <source>
        <dbReference type="EMBL" id="CAB4880727.1"/>
    </source>
</evidence>
<accession>A0A6J7EC48</accession>
<dbReference type="GO" id="GO:0004553">
    <property type="term" value="F:hydrolase activity, hydrolyzing O-glycosyl compounds"/>
    <property type="evidence" value="ECO:0007669"/>
    <property type="project" value="TreeGrafter"/>
</dbReference>
<gene>
    <name evidence="1" type="ORF">UFOPK3444_01394</name>
</gene>
<dbReference type="PANTHER" id="PTHR12631:SF10">
    <property type="entry name" value="BETA-XYLOSIDASE-LIKE PROTEIN-RELATED"/>
    <property type="match status" value="1"/>
</dbReference>
<dbReference type="EMBL" id="CAFBLU010000032">
    <property type="protein sequence ID" value="CAB4880727.1"/>
    <property type="molecule type" value="Genomic_DNA"/>
</dbReference>
<dbReference type="InterPro" id="IPR017853">
    <property type="entry name" value="GH"/>
</dbReference>
<dbReference type="SUPFAM" id="SSF51445">
    <property type="entry name" value="(Trans)glycosidases"/>
    <property type="match status" value="1"/>
</dbReference>
<sequence length="561" mass="60734">MPRLPAATGRSDRCYGRFEGLSSCGRNAEPLPFWRVSAIRMKTRALTAAALSAFFISAIPAQAAAIPHPLWLGVEEIWAVGAGGGTPSPGTAGVPFEISKKIAQTGAKYQRVSASWRQLQPDDKFPAGPPSPTSWTDANFDQTAISQLDDAVRAAADTRPATGFGLQVLLQVESAPYWAEDLTGRPDVGAFATEQNNYKGAWQPKSDAVKALAQALATRYDGNDRHNTYGRLLPKITAFQAWNEPNLSTHLAPQTSPGGTLVGPRMYRELLNAFDQGLHDSGRTDTQTVAAGMSPFGQPRGVVQGTSPQIFAQGVLCVQKAGRAFTKVPDCGPVHFDVWAQHPYDIQGLPMRPADPKGKNGLMADIPALRAAVAAGVREGTVLPAVTKPFWVTEFDWWTNPPSPEFGKSPGLAARFTMDSLWRAWSAGVDTLFWYGMRDIRTWSGGLWNASAFPTARVGLTTRILAADKAKPSLRAFQWPFREVKGAHPYAWGIVPCRLAGQRILIDQLIKRRWRPVTHGTSAASGVFQIPLSAKGKGVGRWRARAPATCGGTSPEWNSAW</sequence>
<dbReference type="Gene3D" id="3.20.20.80">
    <property type="entry name" value="Glycosidases"/>
    <property type="match status" value="1"/>
</dbReference>
<name>A0A6J7EC48_9ZZZZ</name>
<organism evidence="1">
    <name type="scientific">freshwater metagenome</name>
    <dbReference type="NCBI Taxonomy" id="449393"/>
    <lineage>
        <taxon>unclassified sequences</taxon>
        <taxon>metagenomes</taxon>
        <taxon>ecological metagenomes</taxon>
    </lineage>
</organism>
<dbReference type="AlphaFoldDB" id="A0A6J7EC48"/>